<dbReference type="InterPro" id="IPR039261">
    <property type="entry name" value="FNR_nucleotide-bd"/>
</dbReference>
<dbReference type="CDD" id="cd06186">
    <property type="entry name" value="NOX_Duox_like_FAD_NADP"/>
    <property type="match status" value="1"/>
</dbReference>
<evidence type="ECO:0000256" key="2">
    <source>
        <dbReference type="SAM" id="Phobius"/>
    </source>
</evidence>
<feature type="transmembrane region" description="Helical" evidence="2">
    <location>
        <begin position="91"/>
        <end position="114"/>
    </location>
</feature>
<dbReference type="InterPro" id="IPR013112">
    <property type="entry name" value="FAD-bd_8"/>
</dbReference>
<dbReference type="GeneID" id="90040644"/>
<dbReference type="InterPro" id="IPR051410">
    <property type="entry name" value="Ferric/Cupric_Reductase"/>
</dbReference>
<proteinExistence type="predicted"/>
<sequence length="544" mass="61563">MPTYSDEDRQRVLSDEAWSHVFYLTYNAIFVAIFLLLALFNAFHSQNSLLEHVSRSASSTTLSETTPLTGRSRVRSSSPKYRVVVRRIQSLLIYSPIRGLSVGAILLLLGYYGLTILYTLVNTDFLKPVVADRAGLIMIANIPLYFFLGARTGLFVSWTTWSHDQYRLLRTNVGFTICALAIVFTALNISDREQRLIDSVAGLISFATLMLNLVVCVFEDVLLRINHQELALDPLKFVLISVALVFLFIYDRLSRAYVIVGAVVFLVDILTRLRDWRHFVAHAEYFEELSSGSSPYTSSGTAVKLDISIHSSARDYEMRWSAGQYIYLYVPLERKLRWKIHEATIVSLKESGRLQLLLTSKASKASIAMPAADSFKVSIQGPYGYSPRLYLDHTAILLAQGKGVTFTFPLALSYARRLQRYTWQRAERVYIPDIFFLWEVETRSHLAWVDLNEFKLFPNVKILIWIKDEQVQDVDLLDNLSSLIRDGNPGEQSAIPFESEKVVRDRISVVVAAAPALVQGASNLVSGVLWEGEKDVKLHAEVVQ</sequence>
<feature type="domain" description="FAD-binding 8" evidence="3">
    <location>
        <begin position="309"/>
        <end position="385"/>
    </location>
</feature>
<feature type="transmembrane region" description="Helical" evidence="2">
    <location>
        <begin position="199"/>
        <end position="218"/>
    </location>
</feature>
<feature type="transmembrane region" description="Helical" evidence="2">
    <location>
        <begin position="134"/>
        <end position="156"/>
    </location>
</feature>
<organism evidence="4 5">
    <name type="scientific">Myxozyma melibiosi</name>
    <dbReference type="NCBI Taxonomy" id="54550"/>
    <lineage>
        <taxon>Eukaryota</taxon>
        <taxon>Fungi</taxon>
        <taxon>Dikarya</taxon>
        <taxon>Ascomycota</taxon>
        <taxon>Saccharomycotina</taxon>
        <taxon>Lipomycetes</taxon>
        <taxon>Lipomycetales</taxon>
        <taxon>Lipomycetaceae</taxon>
        <taxon>Myxozyma</taxon>
    </lineage>
</organism>
<reference evidence="4 5" key="1">
    <citation type="submission" date="2024-03" db="EMBL/GenBank/DDBJ databases">
        <title>Genome-scale model development and genomic sequencing of the oleaginous clade Lipomyces.</title>
        <authorList>
            <consortium name="Lawrence Berkeley National Laboratory"/>
            <person name="Czajka J.J."/>
            <person name="Han Y."/>
            <person name="Kim J."/>
            <person name="Mondo S.J."/>
            <person name="Hofstad B.A."/>
            <person name="Robles A."/>
            <person name="Haridas S."/>
            <person name="Riley R."/>
            <person name="LaButti K."/>
            <person name="Pangilinan J."/>
            <person name="Andreopoulos W."/>
            <person name="Lipzen A."/>
            <person name="Yan J."/>
            <person name="Wang M."/>
            <person name="Ng V."/>
            <person name="Grigoriev I.V."/>
            <person name="Spatafora J.W."/>
            <person name="Magnuson J.K."/>
            <person name="Baker S.E."/>
            <person name="Pomraning K.R."/>
        </authorList>
    </citation>
    <scope>NUCLEOTIDE SEQUENCE [LARGE SCALE GENOMIC DNA]</scope>
    <source>
        <strain evidence="4 5">Phaff 52-87</strain>
    </source>
</reference>
<comment type="caution">
    <text evidence="4">The sequence shown here is derived from an EMBL/GenBank/DDBJ whole genome shotgun (WGS) entry which is preliminary data.</text>
</comment>
<keyword evidence="2" id="KW-1133">Transmembrane helix</keyword>
<dbReference type="Pfam" id="PF08022">
    <property type="entry name" value="FAD_binding_8"/>
    <property type="match status" value="1"/>
</dbReference>
<dbReference type="Gene3D" id="3.40.50.80">
    <property type="entry name" value="Nucleotide-binding domain of ferredoxin-NADP reductase (FNR) module"/>
    <property type="match status" value="1"/>
</dbReference>
<accession>A0ABR1FB96</accession>
<keyword evidence="5" id="KW-1185">Reference proteome</keyword>
<gene>
    <name evidence="4" type="ORF">BZA70DRAFT_4610</name>
</gene>
<protein>
    <recommendedName>
        <fullName evidence="3">FAD-binding 8 domain-containing protein</fullName>
    </recommendedName>
</protein>
<name>A0ABR1FB96_9ASCO</name>
<evidence type="ECO:0000259" key="3">
    <source>
        <dbReference type="Pfam" id="PF08022"/>
    </source>
</evidence>
<dbReference type="PANTHER" id="PTHR32361">
    <property type="entry name" value="FERRIC/CUPRIC REDUCTASE TRANSMEMBRANE COMPONENT"/>
    <property type="match status" value="1"/>
</dbReference>
<feature type="transmembrane region" description="Helical" evidence="2">
    <location>
        <begin position="256"/>
        <end position="273"/>
    </location>
</feature>
<feature type="transmembrane region" description="Helical" evidence="2">
    <location>
        <begin position="168"/>
        <end position="187"/>
    </location>
</feature>
<dbReference type="RefSeq" id="XP_064770148.1">
    <property type="nucleotide sequence ID" value="XM_064915132.1"/>
</dbReference>
<evidence type="ECO:0000313" key="5">
    <source>
        <dbReference type="Proteomes" id="UP001498771"/>
    </source>
</evidence>
<keyword evidence="1" id="KW-0813">Transport</keyword>
<keyword evidence="2" id="KW-0812">Transmembrane</keyword>
<feature type="transmembrane region" description="Helical" evidence="2">
    <location>
        <begin position="230"/>
        <end position="250"/>
    </location>
</feature>
<evidence type="ECO:0000313" key="4">
    <source>
        <dbReference type="EMBL" id="KAK7207115.1"/>
    </source>
</evidence>
<dbReference type="Proteomes" id="UP001498771">
    <property type="component" value="Unassembled WGS sequence"/>
</dbReference>
<dbReference type="EMBL" id="JBBJBU010000001">
    <property type="protein sequence ID" value="KAK7207115.1"/>
    <property type="molecule type" value="Genomic_DNA"/>
</dbReference>
<keyword evidence="2" id="KW-0472">Membrane</keyword>
<feature type="transmembrane region" description="Helical" evidence="2">
    <location>
        <begin position="20"/>
        <end position="40"/>
    </location>
</feature>
<dbReference type="PANTHER" id="PTHR32361:SF9">
    <property type="entry name" value="FERRIC REDUCTASE TRANSMEMBRANE COMPONENT 3-RELATED"/>
    <property type="match status" value="1"/>
</dbReference>
<evidence type="ECO:0000256" key="1">
    <source>
        <dbReference type="ARBA" id="ARBA00022448"/>
    </source>
</evidence>